<comment type="caution">
    <text evidence="1">The sequence shown here is derived from an EMBL/GenBank/DDBJ whole genome shotgun (WGS) entry which is preliminary data.</text>
</comment>
<evidence type="ECO:0000313" key="1">
    <source>
        <dbReference type="EMBL" id="CAD2196107.1"/>
    </source>
</evidence>
<accession>A0A6V7XAU6</accession>
<dbReference type="EMBL" id="CAJEWN010001278">
    <property type="protein sequence ID" value="CAD2196107.1"/>
    <property type="molecule type" value="Genomic_DNA"/>
</dbReference>
<proteinExistence type="predicted"/>
<evidence type="ECO:0000313" key="2">
    <source>
        <dbReference type="Proteomes" id="UP000580250"/>
    </source>
</evidence>
<dbReference type="Proteomes" id="UP000580250">
    <property type="component" value="Unassembled WGS sequence"/>
</dbReference>
<name>A0A6V7XAU6_MELEN</name>
<dbReference type="AlphaFoldDB" id="A0A6V7XAU6"/>
<gene>
    <name evidence="1" type="ORF">MENT_LOCUS49251</name>
</gene>
<sequence length="125" mass="15329">MFEINNENNEIKNKRWGRIEESYFSEESDDEVKDKEEIEKLKEIEEENKNKKKIGIEEKERQVMNLIIIIITNNKTTKKQFFELKENLEENNVQQKFNEYKQQPQQLFYNSYFSLFNPDEGFLIY</sequence>
<organism evidence="1 2">
    <name type="scientific">Meloidogyne enterolobii</name>
    <name type="common">Root-knot nematode worm</name>
    <name type="synonym">Meloidogyne mayaguensis</name>
    <dbReference type="NCBI Taxonomy" id="390850"/>
    <lineage>
        <taxon>Eukaryota</taxon>
        <taxon>Metazoa</taxon>
        <taxon>Ecdysozoa</taxon>
        <taxon>Nematoda</taxon>
        <taxon>Chromadorea</taxon>
        <taxon>Rhabditida</taxon>
        <taxon>Tylenchina</taxon>
        <taxon>Tylenchomorpha</taxon>
        <taxon>Tylenchoidea</taxon>
        <taxon>Meloidogynidae</taxon>
        <taxon>Meloidogyninae</taxon>
        <taxon>Meloidogyne</taxon>
    </lineage>
</organism>
<protein>
    <submittedName>
        <fullName evidence="1">Uncharacterized protein</fullName>
    </submittedName>
</protein>
<reference evidence="1 2" key="1">
    <citation type="submission" date="2020-08" db="EMBL/GenBank/DDBJ databases">
        <authorList>
            <person name="Koutsovoulos G."/>
            <person name="Danchin GJ E."/>
        </authorList>
    </citation>
    <scope>NUCLEOTIDE SEQUENCE [LARGE SCALE GENOMIC DNA]</scope>
</reference>